<dbReference type="OrthoDB" id="369463at2"/>
<feature type="transmembrane region" description="Helical" evidence="8">
    <location>
        <begin position="206"/>
        <end position="223"/>
    </location>
</feature>
<evidence type="ECO:0000256" key="4">
    <source>
        <dbReference type="ARBA" id="ARBA00022679"/>
    </source>
</evidence>
<dbReference type="Proteomes" id="UP000243406">
    <property type="component" value="Unassembled WGS sequence"/>
</dbReference>
<reference evidence="11" key="1">
    <citation type="submission" date="2017-02" db="EMBL/GenBank/DDBJ databases">
        <authorList>
            <person name="Varghese N."/>
            <person name="Submissions S."/>
        </authorList>
    </citation>
    <scope>NUCLEOTIDE SEQUENCE [LARGE SCALE GENOMIC DNA]</scope>
    <source>
        <strain evidence="11">ATCC 35199</strain>
    </source>
</reference>
<evidence type="ECO:0000256" key="7">
    <source>
        <dbReference type="ARBA" id="ARBA00023136"/>
    </source>
</evidence>
<sequence length="551" mass="64757">MKINKNQILLFITIISYISLNLIYLDKFPFVHSDEPWLSGLSKNMLENTSLSVTEPFFDLMPRYPHALKVIFHLIQIPFIYFLGYNIFSVRLISLIFGLLTLFIFYILLKKLTNKTLISYLGTLLLAVDIQFIYASHFARQEILLLFIFLVSLYILFICRFNITLTPSRNQKLNMLFNKLSVFTIKSEPLLIGSLIGLSIGIHPNSFIIFLPIFLIYSFEFFYNKQKKDYKIFIFLTTVSLFAASFVLLSFYFDSDFVAHYFSYGKSFKVDSSIVGKIKGFTKFYKDIIERNGKTYYIPNLDFQFVFFITTFILSLIELVKNYTNNKKTEFTCLLYMILSIAGLNLGAMIIGRFNQTSIIFQFPLYYILAVLLVRNLSSKAQNLVLISIIIISSYFSYINIMPYKNLEYNSYLKVLNAIPSDSIVLSNLNTHYYFQNSNFYDYRNLPYLEENNLSIKEYIEKNKIEYIVITEDLSFFYNNKPHYNGVYGNINFYPDLEVFLAQRCSIISKSKSRLYPMHMVKFTGLYEEYKSIAVKDYWDITIYKVNYPIN</sequence>
<dbReference type="AlphaFoldDB" id="A0A1T4ZQD2"/>
<protein>
    <submittedName>
        <fullName evidence="10">4-amino-4-deoxy-L-arabinose transferase</fullName>
    </submittedName>
</protein>
<organism evidence="10 11">
    <name type="scientific">Acetoanaerobium noterae</name>
    <dbReference type="NCBI Taxonomy" id="745369"/>
    <lineage>
        <taxon>Bacteria</taxon>
        <taxon>Bacillati</taxon>
        <taxon>Bacillota</taxon>
        <taxon>Clostridia</taxon>
        <taxon>Peptostreptococcales</taxon>
        <taxon>Filifactoraceae</taxon>
        <taxon>Acetoanaerobium</taxon>
    </lineage>
</organism>
<feature type="transmembrane region" description="Helical" evidence="8">
    <location>
        <begin position="358"/>
        <end position="377"/>
    </location>
</feature>
<feature type="transmembrane region" description="Helical" evidence="8">
    <location>
        <begin position="232"/>
        <end position="253"/>
    </location>
</feature>
<dbReference type="RefSeq" id="WP_079588207.1">
    <property type="nucleotide sequence ID" value="NZ_FUYN01000001.1"/>
</dbReference>
<evidence type="ECO:0000313" key="11">
    <source>
        <dbReference type="Proteomes" id="UP000243406"/>
    </source>
</evidence>
<gene>
    <name evidence="10" type="ORF">SAMN02745120_0201</name>
</gene>
<dbReference type="InterPro" id="IPR003342">
    <property type="entry name" value="ArnT-like_N"/>
</dbReference>
<dbReference type="PANTHER" id="PTHR33908">
    <property type="entry name" value="MANNOSYLTRANSFERASE YKCB-RELATED"/>
    <property type="match status" value="1"/>
</dbReference>
<evidence type="ECO:0000256" key="3">
    <source>
        <dbReference type="ARBA" id="ARBA00022676"/>
    </source>
</evidence>
<dbReference type="GO" id="GO:0006493">
    <property type="term" value="P:protein O-linked glycosylation"/>
    <property type="evidence" value="ECO:0007669"/>
    <property type="project" value="InterPro"/>
</dbReference>
<evidence type="ECO:0000256" key="5">
    <source>
        <dbReference type="ARBA" id="ARBA00022692"/>
    </source>
</evidence>
<feature type="transmembrane region" description="Helical" evidence="8">
    <location>
        <begin position="143"/>
        <end position="163"/>
    </location>
</feature>
<feature type="transmembrane region" description="Helical" evidence="8">
    <location>
        <begin position="333"/>
        <end position="352"/>
    </location>
</feature>
<dbReference type="InterPro" id="IPR050297">
    <property type="entry name" value="LipidA_mod_glycosyltrf_83"/>
</dbReference>
<dbReference type="EMBL" id="FUYN01000001">
    <property type="protein sequence ID" value="SKB24878.1"/>
    <property type="molecule type" value="Genomic_DNA"/>
</dbReference>
<feature type="domain" description="ArnT-like N-terminal" evidence="9">
    <location>
        <begin position="75"/>
        <end position="160"/>
    </location>
</feature>
<feature type="transmembrane region" description="Helical" evidence="8">
    <location>
        <begin position="90"/>
        <end position="109"/>
    </location>
</feature>
<feature type="transmembrane region" description="Helical" evidence="8">
    <location>
        <begin position="183"/>
        <end position="200"/>
    </location>
</feature>
<feature type="transmembrane region" description="Helical" evidence="8">
    <location>
        <begin position="303"/>
        <end position="321"/>
    </location>
</feature>
<evidence type="ECO:0000256" key="1">
    <source>
        <dbReference type="ARBA" id="ARBA00004651"/>
    </source>
</evidence>
<feature type="transmembrane region" description="Helical" evidence="8">
    <location>
        <begin position="384"/>
        <end position="404"/>
    </location>
</feature>
<evidence type="ECO:0000256" key="2">
    <source>
        <dbReference type="ARBA" id="ARBA00022475"/>
    </source>
</evidence>
<keyword evidence="3" id="KW-0328">Glycosyltransferase</keyword>
<accession>A0A1T4ZQD2</accession>
<evidence type="ECO:0000259" key="9">
    <source>
        <dbReference type="Pfam" id="PF02366"/>
    </source>
</evidence>
<keyword evidence="4 10" id="KW-0808">Transferase</keyword>
<evidence type="ECO:0000256" key="6">
    <source>
        <dbReference type="ARBA" id="ARBA00022989"/>
    </source>
</evidence>
<feature type="transmembrane region" description="Helical" evidence="8">
    <location>
        <begin position="116"/>
        <end position="137"/>
    </location>
</feature>
<keyword evidence="6 8" id="KW-1133">Transmembrane helix</keyword>
<dbReference type="GO" id="GO:0009103">
    <property type="term" value="P:lipopolysaccharide biosynthetic process"/>
    <property type="evidence" value="ECO:0007669"/>
    <property type="project" value="UniProtKB-ARBA"/>
</dbReference>
<dbReference type="GO" id="GO:0000030">
    <property type="term" value="F:mannosyltransferase activity"/>
    <property type="evidence" value="ECO:0007669"/>
    <property type="project" value="InterPro"/>
</dbReference>
<proteinExistence type="predicted"/>
<dbReference type="PANTHER" id="PTHR33908:SF11">
    <property type="entry name" value="MEMBRANE PROTEIN"/>
    <property type="match status" value="1"/>
</dbReference>
<evidence type="ECO:0000313" key="10">
    <source>
        <dbReference type="EMBL" id="SKB24878.1"/>
    </source>
</evidence>
<feature type="transmembrane region" description="Helical" evidence="8">
    <location>
        <begin position="6"/>
        <end position="25"/>
    </location>
</feature>
<dbReference type="GO" id="GO:0005886">
    <property type="term" value="C:plasma membrane"/>
    <property type="evidence" value="ECO:0007669"/>
    <property type="project" value="UniProtKB-SubCell"/>
</dbReference>
<name>A0A1T4ZQD2_9FIRM</name>
<keyword evidence="7 8" id="KW-0472">Membrane</keyword>
<keyword evidence="11" id="KW-1185">Reference proteome</keyword>
<evidence type="ECO:0000256" key="8">
    <source>
        <dbReference type="SAM" id="Phobius"/>
    </source>
</evidence>
<dbReference type="GO" id="GO:0016763">
    <property type="term" value="F:pentosyltransferase activity"/>
    <property type="evidence" value="ECO:0007669"/>
    <property type="project" value="TreeGrafter"/>
</dbReference>
<keyword evidence="5 8" id="KW-0812">Transmembrane</keyword>
<keyword evidence="2" id="KW-1003">Cell membrane</keyword>
<dbReference type="Pfam" id="PF02366">
    <property type="entry name" value="PMT"/>
    <property type="match status" value="1"/>
</dbReference>
<comment type="subcellular location">
    <subcellularLocation>
        <location evidence="1">Cell membrane</location>
        <topology evidence="1">Multi-pass membrane protein</topology>
    </subcellularLocation>
</comment>